<comment type="catalytic activity">
    <reaction evidence="3">
        <text>oxaloacetate + acetyl-CoA + H2O = citrate + CoA + H(+)</text>
        <dbReference type="Rhea" id="RHEA:16845"/>
        <dbReference type="ChEBI" id="CHEBI:15377"/>
        <dbReference type="ChEBI" id="CHEBI:15378"/>
        <dbReference type="ChEBI" id="CHEBI:16452"/>
        <dbReference type="ChEBI" id="CHEBI:16947"/>
        <dbReference type="ChEBI" id="CHEBI:57287"/>
        <dbReference type="ChEBI" id="CHEBI:57288"/>
        <dbReference type="EC" id="2.3.3.16"/>
    </reaction>
</comment>
<accession>A0ABD5RCZ2</accession>
<name>A0ABD5RCZ2_9EURY</name>
<dbReference type="CDD" id="cd06109">
    <property type="entry name" value="BsCS-I_like"/>
    <property type="match status" value="1"/>
</dbReference>
<dbReference type="InterPro" id="IPR036969">
    <property type="entry name" value="Citrate_synthase_sf"/>
</dbReference>
<evidence type="ECO:0000256" key="5">
    <source>
        <dbReference type="RuleBase" id="RU000441"/>
    </source>
</evidence>
<proteinExistence type="inferred from homology"/>
<evidence type="ECO:0000313" key="6">
    <source>
        <dbReference type="EMBL" id="MFC5367572.1"/>
    </source>
</evidence>
<evidence type="ECO:0000256" key="3">
    <source>
        <dbReference type="PIRNR" id="PIRNR001369"/>
    </source>
</evidence>
<dbReference type="InterPro" id="IPR016142">
    <property type="entry name" value="Citrate_synth-like_lrg_a-sub"/>
</dbReference>
<dbReference type="InterPro" id="IPR024176">
    <property type="entry name" value="Citrate_synthase_bac-typ"/>
</dbReference>
<sequence length="377" mass="41385">MSDQEIHEGLEGITVAETRLSFIDGEAGELVIGGYPLSELGGNATFEETLYLLYNDRLPTQSELEEFSDELAQYRSLPEGCLEVVRSAGEAGVVPMDALRMGAAAASLDQDGEDPERDKLVIVARLPTIVAAYWRARNGEEPLEPREDLSHAGNYLYMLTGEEPSDAQVGGLEAYLNTVVDHGLNASTFTGRVIVSTESDLYSAITGAIGALKGPLHGGAPGPVLRMLLDMYESGDVEGMLREKLEAGERLMGFGHRVYKVRDPRAEVLSSAAESFYQEDGDSDFFELAKEVETEAVDLLEEYKPGRRLDTNVEFYTAVLLHGIGIPDELFTTTFGIARAGGWTAHCLEQLENNRLVRPRGKYVGEKDRTWTPVDER</sequence>
<keyword evidence="6" id="KW-0012">Acyltransferase</keyword>
<comment type="similarity">
    <text evidence="1 3 5">Belongs to the citrate synthase family.</text>
</comment>
<keyword evidence="7" id="KW-1185">Reference proteome</keyword>
<dbReference type="SUPFAM" id="SSF48256">
    <property type="entry name" value="Citrate synthase"/>
    <property type="match status" value="1"/>
</dbReference>
<feature type="active site" evidence="4">
    <location>
        <position position="314"/>
    </location>
</feature>
<dbReference type="GO" id="GO:0036440">
    <property type="term" value="F:citrate synthase activity"/>
    <property type="evidence" value="ECO:0007669"/>
    <property type="project" value="UniProtKB-EC"/>
</dbReference>
<dbReference type="EMBL" id="JBHSKX010000002">
    <property type="protein sequence ID" value="MFC5367572.1"/>
    <property type="molecule type" value="Genomic_DNA"/>
</dbReference>
<dbReference type="EC" id="2.3.3.16" evidence="3"/>
<dbReference type="AlphaFoldDB" id="A0ABD5RCZ2"/>
<dbReference type="InterPro" id="IPR016143">
    <property type="entry name" value="Citrate_synth-like_sm_a-sub"/>
</dbReference>
<evidence type="ECO:0000256" key="2">
    <source>
        <dbReference type="ARBA" id="ARBA00022679"/>
    </source>
</evidence>
<reference evidence="6 7" key="1">
    <citation type="journal article" date="2019" name="Int. J. Syst. Evol. Microbiol.">
        <title>The Global Catalogue of Microorganisms (GCM) 10K type strain sequencing project: providing services to taxonomists for standard genome sequencing and annotation.</title>
        <authorList>
            <consortium name="The Broad Institute Genomics Platform"/>
            <consortium name="The Broad Institute Genome Sequencing Center for Infectious Disease"/>
            <person name="Wu L."/>
            <person name="Ma J."/>
        </authorList>
    </citation>
    <scope>NUCLEOTIDE SEQUENCE [LARGE SCALE GENOMIC DNA]</scope>
    <source>
        <strain evidence="6 7">CGMCC 1.12237</strain>
    </source>
</reference>
<dbReference type="Gene3D" id="1.10.230.10">
    <property type="entry name" value="Cytochrome P450-Terp, domain 2"/>
    <property type="match status" value="1"/>
</dbReference>
<dbReference type="PRINTS" id="PR00143">
    <property type="entry name" value="CITRTSNTHASE"/>
</dbReference>
<organism evidence="6 7">
    <name type="scientific">Salinirubrum litoreum</name>
    <dbReference type="NCBI Taxonomy" id="1126234"/>
    <lineage>
        <taxon>Archaea</taxon>
        <taxon>Methanobacteriati</taxon>
        <taxon>Methanobacteriota</taxon>
        <taxon>Stenosarchaea group</taxon>
        <taxon>Halobacteria</taxon>
        <taxon>Halobacteriales</taxon>
        <taxon>Haloferacaceae</taxon>
        <taxon>Salinirubrum</taxon>
    </lineage>
</organism>
<dbReference type="PROSITE" id="PS00480">
    <property type="entry name" value="CITRATE_SYNTHASE"/>
    <property type="match status" value="1"/>
</dbReference>
<dbReference type="InterPro" id="IPR002020">
    <property type="entry name" value="Citrate_synthase"/>
</dbReference>
<evidence type="ECO:0000313" key="7">
    <source>
        <dbReference type="Proteomes" id="UP001596201"/>
    </source>
</evidence>
<dbReference type="NCBIfam" id="NF009005">
    <property type="entry name" value="PRK12350.1"/>
    <property type="match status" value="1"/>
</dbReference>
<dbReference type="Proteomes" id="UP001596201">
    <property type="component" value="Unassembled WGS sequence"/>
</dbReference>
<dbReference type="PIRSF" id="PIRSF001369">
    <property type="entry name" value="Citrate_synth"/>
    <property type="match status" value="1"/>
</dbReference>
<dbReference type="RefSeq" id="WP_227229821.1">
    <property type="nucleotide sequence ID" value="NZ_JAJCVJ010000002.1"/>
</dbReference>
<protein>
    <recommendedName>
        <fullName evidence="3 5">Citrate synthase</fullName>
        <ecNumber evidence="3">2.3.3.16</ecNumber>
    </recommendedName>
</protein>
<dbReference type="Gene3D" id="1.10.580.10">
    <property type="entry name" value="Citrate Synthase, domain 1"/>
    <property type="match status" value="1"/>
</dbReference>
<dbReference type="PANTHER" id="PTHR11739:SF4">
    <property type="entry name" value="CITRATE SYNTHASE, PEROXISOMAL"/>
    <property type="match status" value="1"/>
</dbReference>
<dbReference type="Pfam" id="PF00285">
    <property type="entry name" value="Citrate_synt"/>
    <property type="match status" value="1"/>
</dbReference>
<evidence type="ECO:0000256" key="4">
    <source>
        <dbReference type="PIRSR" id="PIRSR001369-1"/>
    </source>
</evidence>
<keyword evidence="2 3" id="KW-0808">Transferase</keyword>
<dbReference type="PANTHER" id="PTHR11739">
    <property type="entry name" value="CITRATE SYNTHASE"/>
    <property type="match status" value="1"/>
</dbReference>
<feature type="active site" evidence="4">
    <location>
        <position position="256"/>
    </location>
</feature>
<evidence type="ECO:0000256" key="1">
    <source>
        <dbReference type="ARBA" id="ARBA00010566"/>
    </source>
</evidence>
<gene>
    <name evidence="6" type="ORF">ACFPJ5_11555</name>
</gene>
<dbReference type="InterPro" id="IPR019810">
    <property type="entry name" value="Citrate_synthase_AS"/>
</dbReference>
<comment type="caution">
    <text evidence="6">The sequence shown here is derived from an EMBL/GenBank/DDBJ whole genome shotgun (WGS) entry which is preliminary data.</text>
</comment>